<organism evidence="1 2">
    <name type="scientific">Melia azedarach</name>
    <name type="common">Chinaberry tree</name>
    <dbReference type="NCBI Taxonomy" id="155640"/>
    <lineage>
        <taxon>Eukaryota</taxon>
        <taxon>Viridiplantae</taxon>
        <taxon>Streptophyta</taxon>
        <taxon>Embryophyta</taxon>
        <taxon>Tracheophyta</taxon>
        <taxon>Spermatophyta</taxon>
        <taxon>Magnoliopsida</taxon>
        <taxon>eudicotyledons</taxon>
        <taxon>Gunneridae</taxon>
        <taxon>Pentapetalae</taxon>
        <taxon>rosids</taxon>
        <taxon>malvids</taxon>
        <taxon>Sapindales</taxon>
        <taxon>Meliaceae</taxon>
        <taxon>Melia</taxon>
    </lineage>
</organism>
<dbReference type="Proteomes" id="UP001164539">
    <property type="component" value="Chromosome 6"/>
</dbReference>
<comment type="caution">
    <text evidence="1">The sequence shown here is derived from an EMBL/GenBank/DDBJ whole genome shotgun (WGS) entry which is preliminary data.</text>
</comment>
<proteinExistence type="predicted"/>
<name>A0ACC1XZ58_MELAZ</name>
<accession>A0ACC1XZ58</accession>
<evidence type="ECO:0000313" key="1">
    <source>
        <dbReference type="EMBL" id="KAJ4716222.1"/>
    </source>
</evidence>
<reference evidence="1 2" key="1">
    <citation type="journal article" date="2023" name="Science">
        <title>Complex scaffold remodeling in plant triterpene biosynthesis.</title>
        <authorList>
            <person name="De La Pena R."/>
            <person name="Hodgson H."/>
            <person name="Liu J.C."/>
            <person name="Stephenson M.J."/>
            <person name="Martin A.C."/>
            <person name="Owen C."/>
            <person name="Harkess A."/>
            <person name="Leebens-Mack J."/>
            <person name="Jimenez L.E."/>
            <person name="Osbourn A."/>
            <person name="Sattely E.S."/>
        </authorList>
    </citation>
    <scope>NUCLEOTIDE SEQUENCE [LARGE SCALE GENOMIC DNA]</scope>
    <source>
        <strain evidence="2">cv. JPN11</strain>
        <tissue evidence="1">Leaf</tissue>
    </source>
</reference>
<evidence type="ECO:0000313" key="2">
    <source>
        <dbReference type="Proteomes" id="UP001164539"/>
    </source>
</evidence>
<gene>
    <name evidence="1" type="ORF">OWV82_011272</name>
</gene>
<keyword evidence="2" id="KW-1185">Reference proteome</keyword>
<dbReference type="EMBL" id="CM051399">
    <property type="protein sequence ID" value="KAJ4716222.1"/>
    <property type="molecule type" value="Genomic_DNA"/>
</dbReference>
<protein>
    <submittedName>
        <fullName evidence="1">Basic secretory family protein</fullName>
    </submittedName>
</protein>
<sequence length="106" mass="12268">MTHVWQWIGNNALNIGWLIEGIADFVRLKANYVPEAWAKPGDGERWDKGHSSIAARFLDYRNGLRNGFVAELNKKMRDSYSDKFFVDLLGKSIDQLWNDYKAKFGN</sequence>